<evidence type="ECO:0000256" key="1">
    <source>
        <dbReference type="ARBA" id="ARBA00004496"/>
    </source>
</evidence>
<evidence type="ECO:0000256" key="9">
    <source>
        <dbReference type="ARBA" id="ARBA00060656"/>
    </source>
</evidence>
<dbReference type="Gene3D" id="3.40.50.1000">
    <property type="entry name" value="HAD superfamily/HAD-like"/>
    <property type="match status" value="1"/>
</dbReference>
<dbReference type="PANTHER" id="PTHR42891:SF1">
    <property type="entry name" value="D-GLYCERO-BETA-D-MANNO-HEPTOSE-1,7-BISPHOSPHATE 7-PHOSPHATASE"/>
    <property type="match status" value="1"/>
</dbReference>
<comment type="caution">
    <text evidence="16">The sequence shown here is derived from an EMBL/GenBank/DDBJ whole genome shotgun (WGS) entry which is preliminary data.</text>
</comment>
<protein>
    <recommendedName>
        <fullName evidence="11">D,D-heptose 1,7-bisphosphate phosphatase</fullName>
        <ecNumber evidence="11">3.1.3.-</ecNumber>
    </recommendedName>
</protein>
<dbReference type="PIRSF" id="PIRSF004682">
    <property type="entry name" value="GmhB"/>
    <property type="match status" value="1"/>
</dbReference>
<feature type="binding site" evidence="15">
    <location>
        <position position="107"/>
    </location>
    <ligand>
        <name>Zn(2+)</name>
        <dbReference type="ChEBI" id="CHEBI:29105"/>
    </ligand>
</feature>
<comment type="cofactor">
    <cofactor evidence="15">
        <name>Mg(2+)</name>
        <dbReference type="ChEBI" id="CHEBI:18420"/>
    </cofactor>
</comment>
<name>A0A9D1MNF9_9FIRM</name>
<dbReference type="EC" id="3.1.3.-" evidence="11"/>
<feature type="binding site" evidence="15">
    <location>
        <position position="135"/>
    </location>
    <ligand>
        <name>Mg(2+)</name>
        <dbReference type="ChEBI" id="CHEBI:18420"/>
    </ligand>
</feature>
<keyword evidence="5 15" id="KW-0862">Zinc</keyword>
<dbReference type="InterPro" id="IPR006549">
    <property type="entry name" value="HAD-SF_hydro_IIIA"/>
</dbReference>
<comment type="function">
    <text evidence="8">Converts the D-glycero-alpha-D-manno-heptose 1,7-bisphosphate intermediate into D-glycero-alpha-D-manno-heptose 1-phosphate by removing the phosphate group at the C-7 position.</text>
</comment>
<reference evidence="16" key="1">
    <citation type="submission" date="2020-10" db="EMBL/GenBank/DDBJ databases">
        <authorList>
            <person name="Gilroy R."/>
        </authorList>
    </citation>
    <scope>NUCLEOTIDE SEQUENCE</scope>
    <source>
        <strain evidence="16">CHK160-1198</strain>
    </source>
</reference>
<evidence type="ECO:0000256" key="12">
    <source>
        <dbReference type="PIRSR" id="PIRSR004682-1"/>
    </source>
</evidence>
<dbReference type="FunFam" id="3.40.50.1000:FF:000037">
    <property type="entry name" value="D,D-heptose 1,7-bisphosphate phosphatase"/>
    <property type="match status" value="1"/>
</dbReference>
<reference evidence="16" key="2">
    <citation type="journal article" date="2021" name="PeerJ">
        <title>Extensive microbial diversity within the chicken gut microbiome revealed by metagenomics and culture.</title>
        <authorList>
            <person name="Gilroy R."/>
            <person name="Ravi A."/>
            <person name="Getino M."/>
            <person name="Pursley I."/>
            <person name="Horton D.L."/>
            <person name="Alikhan N.F."/>
            <person name="Baker D."/>
            <person name="Gharbi K."/>
            <person name="Hall N."/>
            <person name="Watson M."/>
            <person name="Adriaenssens E.M."/>
            <person name="Foster-Nyarko E."/>
            <person name="Jarju S."/>
            <person name="Secka A."/>
            <person name="Antonio M."/>
            <person name="Oren A."/>
            <person name="Chaudhuri R.R."/>
            <person name="La Ragione R."/>
            <person name="Hildebrand F."/>
            <person name="Pallen M.J."/>
        </authorList>
    </citation>
    <scope>NUCLEOTIDE SEQUENCE</scope>
    <source>
        <strain evidence="16">CHK160-1198</strain>
    </source>
</reference>
<dbReference type="EMBL" id="DVNI01000024">
    <property type="protein sequence ID" value="HIU63730.1"/>
    <property type="molecule type" value="Genomic_DNA"/>
</dbReference>
<dbReference type="InterPro" id="IPR023214">
    <property type="entry name" value="HAD_sf"/>
</dbReference>
<feature type="binding site" evidence="15">
    <location>
        <position position="11"/>
    </location>
    <ligand>
        <name>Mg(2+)</name>
        <dbReference type="ChEBI" id="CHEBI:18420"/>
    </ligand>
</feature>
<dbReference type="NCBIfam" id="TIGR01662">
    <property type="entry name" value="HAD-SF-IIIA"/>
    <property type="match status" value="1"/>
</dbReference>
<dbReference type="SUPFAM" id="SSF56784">
    <property type="entry name" value="HAD-like"/>
    <property type="match status" value="1"/>
</dbReference>
<evidence type="ECO:0000256" key="11">
    <source>
        <dbReference type="PIRNR" id="PIRNR004682"/>
    </source>
</evidence>
<comment type="pathway">
    <text evidence="9">Nucleotide-sugar biosynthesis; GDP-D-glycero-alpha-D-manno-heptose biosynthesis; GDP-D-glycero-alpha-D-manno-heptose from D-glycero-alpha-D-manno-heptose 7-phosphate: step 2/3.</text>
</comment>
<feature type="binding site" evidence="15">
    <location>
        <position position="134"/>
    </location>
    <ligand>
        <name>Mg(2+)</name>
        <dbReference type="ChEBI" id="CHEBI:18420"/>
    </ligand>
</feature>
<keyword evidence="4 11" id="KW-0378">Hydrolase</keyword>
<evidence type="ECO:0000256" key="3">
    <source>
        <dbReference type="ARBA" id="ARBA00022723"/>
    </source>
</evidence>
<dbReference type="InterPro" id="IPR036412">
    <property type="entry name" value="HAD-like_sf"/>
</dbReference>
<feature type="site" description="Contributes to substrate recognition" evidence="14">
    <location>
        <position position="108"/>
    </location>
</feature>
<keyword evidence="2 11" id="KW-0963">Cytoplasm</keyword>
<evidence type="ECO:0000256" key="15">
    <source>
        <dbReference type="PIRSR" id="PIRSR004682-4"/>
    </source>
</evidence>
<dbReference type="GO" id="GO:0016791">
    <property type="term" value="F:phosphatase activity"/>
    <property type="evidence" value="ECO:0007669"/>
    <property type="project" value="InterPro"/>
</dbReference>
<feature type="binding site" evidence="15">
    <location>
        <position position="90"/>
    </location>
    <ligand>
        <name>Zn(2+)</name>
        <dbReference type="ChEBI" id="CHEBI:29105"/>
    </ligand>
</feature>
<feature type="binding site" evidence="13">
    <location>
        <begin position="108"/>
        <end position="109"/>
    </location>
    <ligand>
        <name>substrate</name>
    </ligand>
</feature>
<dbReference type="Pfam" id="PF13242">
    <property type="entry name" value="Hydrolase_like"/>
    <property type="match status" value="1"/>
</dbReference>
<evidence type="ECO:0000313" key="17">
    <source>
        <dbReference type="Proteomes" id="UP000824099"/>
    </source>
</evidence>
<dbReference type="AlphaFoldDB" id="A0A9D1MNF9"/>
<dbReference type="InterPro" id="IPR006543">
    <property type="entry name" value="Histidinol-phos"/>
</dbReference>
<evidence type="ECO:0000256" key="13">
    <source>
        <dbReference type="PIRSR" id="PIRSR004682-2"/>
    </source>
</evidence>
<feature type="site" description="Stabilizes the phosphoryl group" evidence="14">
    <location>
        <position position="109"/>
    </location>
</feature>
<evidence type="ECO:0000256" key="8">
    <source>
        <dbReference type="ARBA" id="ARBA00058363"/>
    </source>
</evidence>
<gene>
    <name evidence="16" type="ORF">IAB06_01640</name>
</gene>
<dbReference type="PANTHER" id="PTHR42891">
    <property type="entry name" value="D-GLYCERO-BETA-D-MANNO-HEPTOSE-1,7-BISPHOSPHATE 7-PHOSPHATASE"/>
    <property type="match status" value="1"/>
</dbReference>
<comment type="catalytic activity">
    <reaction evidence="7">
        <text>D-glycero-alpha-D-manno-heptose 1,7-bisphosphate + H2O = D-glycero-alpha-D-manno-heptose 1-phosphate + phosphate</text>
        <dbReference type="Rhea" id="RHEA:28522"/>
        <dbReference type="ChEBI" id="CHEBI:15377"/>
        <dbReference type="ChEBI" id="CHEBI:43474"/>
        <dbReference type="ChEBI" id="CHEBI:60207"/>
        <dbReference type="ChEBI" id="CHEBI:61574"/>
        <dbReference type="EC" id="3.1.3.83"/>
    </reaction>
</comment>
<dbReference type="GO" id="GO:0005975">
    <property type="term" value="P:carbohydrate metabolic process"/>
    <property type="evidence" value="ECO:0007669"/>
    <property type="project" value="InterPro"/>
</dbReference>
<proteinExistence type="inferred from homology"/>
<feature type="site" description="Stabilizes the phosphoryl group" evidence="14">
    <location>
        <position position="51"/>
    </location>
</feature>
<sequence>MPSKAVFFDRDGVLNVDKSYLYKIEELEWVDGAKDAVKFLTELGYLIFVVTNQSGIARGYYSCDDMLKLHQYMTEEIIKSGGKIDAFYYCPHLPNGSVPEYAIECDCRKPKPGLLLKAMAEFAVDKEKSFLIGDKMRDVESAKAAGIKGYLFEQGNLLEFIKKLLIKEENLLNQ</sequence>
<keyword evidence="3 15" id="KW-0479">Metal-binding</keyword>
<dbReference type="NCBIfam" id="TIGR00213">
    <property type="entry name" value="GmhB_yaeD"/>
    <property type="match status" value="1"/>
</dbReference>
<feature type="binding site" evidence="15">
    <location>
        <position position="105"/>
    </location>
    <ligand>
        <name>Zn(2+)</name>
        <dbReference type="ChEBI" id="CHEBI:29105"/>
    </ligand>
</feature>
<comment type="similarity">
    <text evidence="10 11">Belongs to the gmhB family.</text>
</comment>
<feature type="binding site" evidence="15">
    <location>
        <position position="9"/>
    </location>
    <ligand>
        <name>Mg(2+)</name>
        <dbReference type="ChEBI" id="CHEBI:18420"/>
    </ligand>
</feature>
<evidence type="ECO:0000313" key="16">
    <source>
        <dbReference type="EMBL" id="HIU63730.1"/>
    </source>
</evidence>
<feature type="binding site" evidence="13">
    <location>
        <position position="135"/>
    </location>
    <ligand>
        <name>substrate</name>
    </ligand>
</feature>
<feature type="active site" description="Nucleophile" evidence="12">
    <location>
        <position position="9"/>
    </location>
</feature>
<accession>A0A9D1MNF9</accession>
<evidence type="ECO:0000256" key="5">
    <source>
        <dbReference type="ARBA" id="ARBA00022833"/>
    </source>
</evidence>
<evidence type="ECO:0000256" key="2">
    <source>
        <dbReference type="ARBA" id="ARBA00022490"/>
    </source>
</evidence>
<feature type="binding site" evidence="15">
    <location>
        <position position="92"/>
    </location>
    <ligand>
        <name>Zn(2+)</name>
        <dbReference type="ChEBI" id="CHEBI:29105"/>
    </ligand>
</feature>
<evidence type="ECO:0000256" key="4">
    <source>
        <dbReference type="ARBA" id="ARBA00022801"/>
    </source>
</evidence>
<comment type="cofactor">
    <cofactor evidence="15">
        <name>Zn(2+)</name>
        <dbReference type="ChEBI" id="CHEBI:29105"/>
    </cofactor>
</comment>
<feature type="binding site" evidence="13">
    <location>
        <begin position="51"/>
        <end position="54"/>
    </location>
    <ligand>
        <name>substrate</name>
    </ligand>
</feature>
<organism evidence="16 17">
    <name type="scientific">Candidatus Avacidaminococcus intestinavium</name>
    <dbReference type="NCBI Taxonomy" id="2840684"/>
    <lineage>
        <taxon>Bacteria</taxon>
        <taxon>Bacillati</taxon>
        <taxon>Bacillota</taxon>
        <taxon>Negativicutes</taxon>
        <taxon>Acidaminococcales</taxon>
        <taxon>Acidaminococcaceae</taxon>
        <taxon>Acidaminococcaceae incertae sedis</taxon>
        <taxon>Candidatus Avacidaminococcus</taxon>
    </lineage>
</organism>
<feature type="active site" description="Nucleophile" evidence="12">
    <location>
        <position position="11"/>
    </location>
</feature>
<dbReference type="NCBIfam" id="TIGR01656">
    <property type="entry name" value="Histidinol-ppas"/>
    <property type="match status" value="1"/>
</dbReference>
<feature type="binding site" evidence="13">
    <location>
        <begin position="9"/>
        <end position="11"/>
    </location>
    <ligand>
        <name>substrate</name>
    </ligand>
</feature>
<evidence type="ECO:0000256" key="7">
    <source>
        <dbReference type="ARBA" id="ARBA00051130"/>
    </source>
</evidence>
<dbReference type="CDD" id="cd07503">
    <property type="entry name" value="HAD_HisB-N"/>
    <property type="match status" value="1"/>
</dbReference>
<keyword evidence="15" id="KW-0460">Magnesium</keyword>
<evidence type="ECO:0000256" key="6">
    <source>
        <dbReference type="ARBA" id="ARBA00023277"/>
    </source>
</evidence>
<dbReference type="GO" id="GO:0046872">
    <property type="term" value="F:metal ion binding"/>
    <property type="evidence" value="ECO:0007669"/>
    <property type="project" value="UniProtKB-KW"/>
</dbReference>
<evidence type="ECO:0000256" key="14">
    <source>
        <dbReference type="PIRSR" id="PIRSR004682-3"/>
    </source>
</evidence>
<dbReference type="Proteomes" id="UP000824099">
    <property type="component" value="Unassembled WGS sequence"/>
</dbReference>
<dbReference type="InterPro" id="IPR004446">
    <property type="entry name" value="Heptose_bisP_phosphatase"/>
</dbReference>
<keyword evidence="6 11" id="KW-0119">Carbohydrate metabolism</keyword>
<feature type="binding site" evidence="13">
    <location>
        <begin position="17"/>
        <end position="20"/>
    </location>
    <ligand>
        <name>substrate</name>
    </ligand>
</feature>
<evidence type="ECO:0000256" key="10">
    <source>
        <dbReference type="ARBA" id="ARBA00061616"/>
    </source>
</evidence>
<dbReference type="GO" id="GO:0005737">
    <property type="term" value="C:cytoplasm"/>
    <property type="evidence" value="ECO:0007669"/>
    <property type="project" value="UniProtKB-SubCell"/>
</dbReference>
<comment type="subcellular location">
    <subcellularLocation>
        <location evidence="1 11">Cytoplasm</location>
    </subcellularLocation>
</comment>